<keyword evidence="3" id="KW-0645">Protease</keyword>
<dbReference type="Gene3D" id="3.40.630.10">
    <property type="entry name" value="Zn peptidases"/>
    <property type="match status" value="1"/>
</dbReference>
<feature type="chain" id="PRO_5045433971" evidence="7">
    <location>
        <begin position="28"/>
        <end position="934"/>
    </location>
</feature>
<dbReference type="SUPFAM" id="SSF53187">
    <property type="entry name" value="Zn-dependent exopeptidases"/>
    <property type="match status" value="1"/>
</dbReference>
<protein>
    <submittedName>
        <fullName evidence="9">M14 family metallopeptidase</fullName>
    </submittedName>
</protein>
<keyword evidence="7" id="KW-0732">Signal</keyword>
<proteinExistence type="inferred from homology"/>
<evidence type="ECO:0000256" key="4">
    <source>
        <dbReference type="ARBA" id="ARBA00022801"/>
    </source>
</evidence>
<feature type="domain" description="Peptidase M14" evidence="8">
    <location>
        <begin position="64"/>
        <end position="357"/>
    </location>
</feature>
<evidence type="ECO:0000256" key="7">
    <source>
        <dbReference type="SAM" id="SignalP"/>
    </source>
</evidence>
<evidence type="ECO:0000313" key="9">
    <source>
        <dbReference type="EMBL" id="GAA0391708.1"/>
    </source>
</evidence>
<feature type="signal peptide" evidence="7">
    <location>
        <begin position="1"/>
        <end position="27"/>
    </location>
</feature>
<keyword evidence="10" id="KW-1185">Reference proteome</keyword>
<name>A0ABN0YDS9_9CAUL</name>
<keyword evidence="6" id="KW-0482">Metalloprotease</keyword>
<evidence type="ECO:0000259" key="8">
    <source>
        <dbReference type="SMART" id="SM00631"/>
    </source>
</evidence>
<accession>A0ABN0YDS9</accession>
<dbReference type="SMART" id="SM00631">
    <property type="entry name" value="Zn_pept"/>
    <property type="match status" value="1"/>
</dbReference>
<evidence type="ECO:0000313" key="10">
    <source>
        <dbReference type="Proteomes" id="UP001500791"/>
    </source>
</evidence>
<evidence type="ECO:0000256" key="1">
    <source>
        <dbReference type="ARBA" id="ARBA00001947"/>
    </source>
</evidence>
<evidence type="ECO:0000256" key="2">
    <source>
        <dbReference type="ARBA" id="ARBA00005988"/>
    </source>
</evidence>
<sequence>MRSSVRATALSAVLLATTFLTAPAVVAQTAEAVAAAVPSDVITPAVAGVTAPKDFFAQEPGTDYYLANYDQYEAYLKRLSEQSDRIKLESFGTTEEGRTQWMGIVSSPANLANLERYQEIARKLAKAEGVSEDEARQLAAEGKAVVWIDAGLHATETVTPQAQVHVLYRLLTGQDTETLRTLDDTILIFGHVNPDGHQLVADWYMRNPDPQARSFRDIPRLYQKYTGHDNNRDSFMVTQAETRNANRIHYREWFPQIVFNQHQTGPRGMVVFIPPFRDPFNYNFDPLVMTTTTEVGTIMHSRLISEGKAGSGMDSAANYSTWHNGMYRSTPYFHNAVGILTEIIGGPVPEQIPLLPDVQLASNDKPMPIAPRLWHLRDSVEYQWTMNRAVIDYASRNKERLLFNIWRMGMNGIERGQRDSWRMTPTMVDSMKAAATETTRGAVDASLLDTVVRTAENREPRAFVIRPDDQRDLPASVAFLNTLIRNGVDVEVADKPFTADGVRYPAGSYIVRTAQAYRPHVMDMFTKQDHPHNTEYPGGPPKLPYDMAGYTLALQMGVNFDAITGDFAATGVRAEDDLVAPAGRVIGSGRAGYVIGHEANNSFILTNRLLAAGIKPEWIGQSVRAGSETLQAGAIWVPASAEATRIVREAVGPLGIDAHAVSRRPVGEALALKPVRIGLVDRYGGVMSSGWTRWLLEQYEFPFEVVYPQALDQGDLNAKYDVLVFTDGTTPALNAAGYRRTSGGGQPSADSIPAEYRDWLGDISADVTVPRLKAFAEAGGTVLTIGNANRLASLLGAPIEPALVKTENGQVTTLTTSEFFLPGSILTAAVEPSNPLAYGMAASSDVFFSNGQTFRLTGDNARSVVRFDTDTPLRSGWAQHQERLKDTSAVVDIDMGEGKLFVYGAEVIQRAQPHGTFRLFFNGLLYGPASSSQE</sequence>
<dbReference type="PANTHER" id="PTHR11705:SF143">
    <property type="entry name" value="SLL0236 PROTEIN"/>
    <property type="match status" value="1"/>
</dbReference>
<dbReference type="EMBL" id="BAAAEJ010000007">
    <property type="protein sequence ID" value="GAA0391708.1"/>
    <property type="molecule type" value="Genomic_DNA"/>
</dbReference>
<gene>
    <name evidence="9" type="ORF">GCM10009093_17880</name>
</gene>
<dbReference type="InterPro" id="IPR000834">
    <property type="entry name" value="Peptidase_M14"/>
</dbReference>
<keyword evidence="5" id="KW-0862">Zinc</keyword>
<evidence type="ECO:0000256" key="5">
    <source>
        <dbReference type="ARBA" id="ARBA00022833"/>
    </source>
</evidence>
<dbReference type="PANTHER" id="PTHR11705">
    <property type="entry name" value="PROTEASE FAMILY M14 CARBOXYPEPTIDASE A,B"/>
    <property type="match status" value="1"/>
</dbReference>
<dbReference type="Proteomes" id="UP001500791">
    <property type="component" value="Unassembled WGS sequence"/>
</dbReference>
<evidence type="ECO:0000256" key="3">
    <source>
        <dbReference type="ARBA" id="ARBA00022670"/>
    </source>
</evidence>
<comment type="similarity">
    <text evidence="2">Belongs to the peptidase M14 family.</text>
</comment>
<dbReference type="RefSeq" id="WP_167176930.1">
    <property type="nucleotide sequence ID" value="NZ_BAAAEJ010000007.1"/>
</dbReference>
<organism evidence="9 10">
    <name type="scientific">Brevundimonas terrae</name>
    <dbReference type="NCBI Taxonomy" id="363631"/>
    <lineage>
        <taxon>Bacteria</taxon>
        <taxon>Pseudomonadati</taxon>
        <taxon>Pseudomonadota</taxon>
        <taxon>Alphaproteobacteria</taxon>
        <taxon>Caulobacterales</taxon>
        <taxon>Caulobacteraceae</taxon>
        <taxon>Brevundimonas</taxon>
    </lineage>
</organism>
<dbReference type="Pfam" id="PF00246">
    <property type="entry name" value="Peptidase_M14"/>
    <property type="match status" value="1"/>
</dbReference>
<reference evidence="9 10" key="1">
    <citation type="journal article" date="2019" name="Int. J. Syst. Evol. Microbiol.">
        <title>The Global Catalogue of Microorganisms (GCM) 10K type strain sequencing project: providing services to taxonomists for standard genome sequencing and annotation.</title>
        <authorList>
            <consortium name="The Broad Institute Genomics Platform"/>
            <consortium name="The Broad Institute Genome Sequencing Center for Infectious Disease"/>
            <person name="Wu L."/>
            <person name="Ma J."/>
        </authorList>
    </citation>
    <scope>NUCLEOTIDE SEQUENCE [LARGE SCALE GENOMIC DNA]</scope>
    <source>
        <strain evidence="9 10">JCM 13476</strain>
    </source>
</reference>
<comment type="caution">
    <text evidence="9">The sequence shown here is derived from an EMBL/GenBank/DDBJ whole genome shotgun (WGS) entry which is preliminary data.</text>
</comment>
<evidence type="ECO:0000256" key="6">
    <source>
        <dbReference type="ARBA" id="ARBA00023049"/>
    </source>
</evidence>
<keyword evidence="4" id="KW-0378">Hydrolase</keyword>
<dbReference type="CDD" id="cd06240">
    <property type="entry name" value="M14-like"/>
    <property type="match status" value="1"/>
</dbReference>
<comment type="cofactor">
    <cofactor evidence="1">
        <name>Zn(2+)</name>
        <dbReference type="ChEBI" id="CHEBI:29105"/>
    </cofactor>
</comment>